<dbReference type="OrthoDB" id="4454461at2759"/>
<dbReference type="AlphaFoldDB" id="A0A1L9V7V6"/>
<organism evidence="2 3">
    <name type="scientific">Aspergillus glaucus CBS 516.65</name>
    <dbReference type="NCBI Taxonomy" id="1160497"/>
    <lineage>
        <taxon>Eukaryota</taxon>
        <taxon>Fungi</taxon>
        <taxon>Dikarya</taxon>
        <taxon>Ascomycota</taxon>
        <taxon>Pezizomycotina</taxon>
        <taxon>Eurotiomycetes</taxon>
        <taxon>Eurotiomycetidae</taxon>
        <taxon>Eurotiales</taxon>
        <taxon>Aspergillaceae</taxon>
        <taxon>Aspergillus</taxon>
        <taxon>Aspergillus subgen. Aspergillus</taxon>
    </lineage>
</organism>
<dbReference type="Proteomes" id="UP000184300">
    <property type="component" value="Unassembled WGS sequence"/>
</dbReference>
<feature type="region of interest" description="Disordered" evidence="1">
    <location>
        <begin position="86"/>
        <end position="125"/>
    </location>
</feature>
<evidence type="ECO:0000313" key="2">
    <source>
        <dbReference type="EMBL" id="OJJ80014.1"/>
    </source>
</evidence>
<keyword evidence="3" id="KW-1185">Reference proteome</keyword>
<accession>A0A1L9V7V6</accession>
<gene>
    <name evidence="2" type="ORF">ASPGLDRAFT_1503128</name>
</gene>
<dbReference type="RefSeq" id="XP_022396712.1">
    <property type="nucleotide sequence ID" value="XM_022542135.1"/>
</dbReference>
<proteinExistence type="predicted"/>
<protein>
    <recommendedName>
        <fullName evidence="4">F-box domain-containing protein</fullName>
    </recommendedName>
</protein>
<evidence type="ECO:0000313" key="3">
    <source>
        <dbReference type="Proteomes" id="UP000184300"/>
    </source>
</evidence>
<dbReference type="GeneID" id="34458396"/>
<name>A0A1L9V7V6_ASPGL</name>
<dbReference type="VEuPathDB" id="FungiDB:ASPGLDRAFT_1503128"/>
<evidence type="ECO:0000256" key="1">
    <source>
        <dbReference type="SAM" id="MobiDB-lite"/>
    </source>
</evidence>
<reference evidence="3" key="1">
    <citation type="journal article" date="2017" name="Genome Biol.">
        <title>Comparative genomics reveals high biological diversity and specific adaptations in the industrially and medically important fungal genus Aspergillus.</title>
        <authorList>
            <person name="de Vries R.P."/>
            <person name="Riley R."/>
            <person name="Wiebenga A."/>
            <person name="Aguilar-Osorio G."/>
            <person name="Amillis S."/>
            <person name="Uchima C.A."/>
            <person name="Anderluh G."/>
            <person name="Asadollahi M."/>
            <person name="Askin M."/>
            <person name="Barry K."/>
            <person name="Battaglia E."/>
            <person name="Bayram O."/>
            <person name="Benocci T."/>
            <person name="Braus-Stromeyer S.A."/>
            <person name="Caldana C."/>
            <person name="Canovas D."/>
            <person name="Cerqueira G.C."/>
            <person name="Chen F."/>
            <person name="Chen W."/>
            <person name="Choi C."/>
            <person name="Clum A."/>
            <person name="Dos Santos R.A."/>
            <person name="Damasio A.R."/>
            <person name="Diallinas G."/>
            <person name="Emri T."/>
            <person name="Fekete E."/>
            <person name="Flipphi M."/>
            <person name="Freyberg S."/>
            <person name="Gallo A."/>
            <person name="Gournas C."/>
            <person name="Habgood R."/>
            <person name="Hainaut M."/>
            <person name="Harispe M.L."/>
            <person name="Henrissat B."/>
            <person name="Hilden K.S."/>
            <person name="Hope R."/>
            <person name="Hossain A."/>
            <person name="Karabika E."/>
            <person name="Karaffa L."/>
            <person name="Karanyi Z."/>
            <person name="Krasevec N."/>
            <person name="Kuo A."/>
            <person name="Kusch H."/>
            <person name="LaButti K."/>
            <person name="Lagendijk E.L."/>
            <person name="Lapidus A."/>
            <person name="Levasseur A."/>
            <person name="Lindquist E."/>
            <person name="Lipzen A."/>
            <person name="Logrieco A.F."/>
            <person name="MacCabe A."/>
            <person name="Maekelae M.R."/>
            <person name="Malavazi I."/>
            <person name="Melin P."/>
            <person name="Meyer V."/>
            <person name="Mielnichuk N."/>
            <person name="Miskei M."/>
            <person name="Molnar A.P."/>
            <person name="Mule G."/>
            <person name="Ngan C.Y."/>
            <person name="Orejas M."/>
            <person name="Orosz E."/>
            <person name="Ouedraogo J.P."/>
            <person name="Overkamp K.M."/>
            <person name="Park H.-S."/>
            <person name="Perrone G."/>
            <person name="Piumi F."/>
            <person name="Punt P.J."/>
            <person name="Ram A.F."/>
            <person name="Ramon A."/>
            <person name="Rauscher S."/>
            <person name="Record E."/>
            <person name="Riano-Pachon D.M."/>
            <person name="Robert V."/>
            <person name="Roehrig J."/>
            <person name="Ruller R."/>
            <person name="Salamov A."/>
            <person name="Salih N.S."/>
            <person name="Samson R.A."/>
            <person name="Sandor E."/>
            <person name="Sanguinetti M."/>
            <person name="Schuetze T."/>
            <person name="Sepcic K."/>
            <person name="Shelest E."/>
            <person name="Sherlock G."/>
            <person name="Sophianopoulou V."/>
            <person name="Squina F.M."/>
            <person name="Sun H."/>
            <person name="Susca A."/>
            <person name="Todd R.B."/>
            <person name="Tsang A."/>
            <person name="Unkles S.E."/>
            <person name="van de Wiele N."/>
            <person name="van Rossen-Uffink D."/>
            <person name="Oliveira J.V."/>
            <person name="Vesth T.C."/>
            <person name="Visser J."/>
            <person name="Yu J.-H."/>
            <person name="Zhou M."/>
            <person name="Andersen M.R."/>
            <person name="Archer D.B."/>
            <person name="Baker S.E."/>
            <person name="Benoit I."/>
            <person name="Brakhage A.A."/>
            <person name="Braus G.H."/>
            <person name="Fischer R."/>
            <person name="Frisvad J.C."/>
            <person name="Goldman G.H."/>
            <person name="Houbraken J."/>
            <person name="Oakley B."/>
            <person name="Pocsi I."/>
            <person name="Scazzocchio C."/>
            <person name="Seiboth B."/>
            <person name="vanKuyk P.A."/>
            <person name="Wortman J."/>
            <person name="Dyer P.S."/>
            <person name="Grigoriev I.V."/>
        </authorList>
    </citation>
    <scope>NUCLEOTIDE SEQUENCE [LARGE SCALE GENOMIC DNA]</scope>
    <source>
        <strain evidence="3">CBS 516.65</strain>
    </source>
</reference>
<evidence type="ECO:0008006" key="4">
    <source>
        <dbReference type="Google" id="ProtNLM"/>
    </source>
</evidence>
<dbReference type="EMBL" id="KV878913">
    <property type="protein sequence ID" value="OJJ80014.1"/>
    <property type="molecule type" value="Genomic_DNA"/>
</dbReference>
<sequence length="274" mass="30770">MAPLISSIQILPIRASRPTVNPEPLPPSILLPPMFSTELLLKLSSHLPSPNQVCLALTCKELLGIFGSVLEAKELRLPRVDLTIDESDEELDSGEESDFDEEDDSDGEGYSDLDEEEDGNTEGEDPEWYSRIHLLCLLENNKWACCAHCEKLHPREEFPAGELSSIPSRRRCAKYFSYLIYALASPRNRARIVRYLQKISEKQPLSLIDKGLLKDAKTEKEGNCLSHECGAYQSIRAEMKFYLRKGAKLFVRTRFEIPSSASASASDTNSVHLP</sequence>